<feature type="region of interest" description="Disordered" evidence="4">
    <location>
        <begin position="225"/>
        <end position="245"/>
    </location>
</feature>
<dbReference type="PRINTS" id="PR00146">
    <property type="entry name" value="DHPICSNTHASE"/>
</dbReference>
<dbReference type="HOGENOM" id="CLU_049343_7_1_11"/>
<keyword evidence="2" id="KW-0456">Lyase</keyword>
<comment type="similarity">
    <text evidence="1">Belongs to the DapA family.</text>
</comment>
<dbReference type="STRING" id="512565.AMIS_41100"/>
<proteinExistence type="inferred from homology"/>
<dbReference type="GO" id="GO:0008840">
    <property type="term" value="F:4-hydroxy-tetrahydrodipicolinate synthase activity"/>
    <property type="evidence" value="ECO:0007669"/>
    <property type="project" value="TreeGrafter"/>
</dbReference>
<protein>
    <submittedName>
        <fullName evidence="5">Putative truncated dihydrodipicolinate synthase</fullName>
    </submittedName>
</protein>
<keyword evidence="3" id="KW-0704">Schiff base</keyword>
<dbReference type="KEGG" id="ams:AMIS_41100"/>
<evidence type="ECO:0000256" key="3">
    <source>
        <dbReference type="ARBA" id="ARBA00023270"/>
    </source>
</evidence>
<reference evidence="5 6" key="1">
    <citation type="submission" date="2012-02" db="EMBL/GenBank/DDBJ databases">
        <title>Complete genome sequence of Actinoplanes missouriensis 431 (= NBRC 102363).</title>
        <authorList>
            <person name="Ohnishi Y."/>
            <person name="Ishikawa J."/>
            <person name="Sekine M."/>
            <person name="Hosoyama A."/>
            <person name="Harada T."/>
            <person name="Narita H."/>
            <person name="Hata T."/>
            <person name="Konno Y."/>
            <person name="Tutikane K."/>
            <person name="Fujita N."/>
            <person name="Horinouchi S."/>
            <person name="Hayakawa M."/>
        </authorList>
    </citation>
    <scope>NUCLEOTIDE SEQUENCE [LARGE SCALE GENOMIC DNA]</scope>
    <source>
        <strain evidence="6">ATCC 14538 / DSM 43046 / CBS 188.64 / JCM 3121 / NBRC 102363 / NCIMB 12654 / NRRL B-3342 / UNCC 431</strain>
    </source>
</reference>
<evidence type="ECO:0000313" key="5">
    <source>
        <dbReference type="EMBL" id="BAL89330.1"/>
    </source>
</evidence>
<dbReference type="EMBL" id="AP012319">
    <property type="protein sequence ID" value="BAL89330.1"/>
    <property type="molecule type" value="Genomic_DNA"/>
</dbReference>
<dbReference type="PROSITE" id="PS00666">
    <property type="entry name" value="DHDPS_2"/>
    <property type="match status" value="1"/>
</dbReference>
<dbReference type="InterPro" id="IPR020625">
    <property type="entry name" value="Schiff_base-form_aldolases_AS"/>
</dbReference>
<gene>
    <name evidence="5" type="ordered locus">AMIS_41100</name>
</gene>
<dbReference type="eggNOG" id="COG0329">
    <property type="taxonomic scope" value="Bacteria"/>
</dbReference>
<dbReference type="RefSeq" id="WP_014444224.1">
    <property type="nucleotide sequence ID" value="NC_017093.1"/>
</dbReference>
<dbReference type="PATRIC" id="fig|512565.3.peg.4093"/>
<accession>I0H8J3</accession>
<feature type="compositionally biased region" description="Pro residues" evidence="4">
    <location>
        <begin position="234"/>
        <end position="245"/>
    </location>
</feature>
<evidence type="ECO:0000256" key="1">
    <source>
        <dbReference type="ARBA" id="ARBA00007592"/>
    </source>
</evidence>
<organism evidence="5 6">
    <name type="scientific">Actinoplanes missouriensis (strain ATCC 14538 / DSM 43046 / CBS 188.64 / JCM 3121 / NBRC 102363 / NCIMB 12654 / NRRL B-3342 / UNCC 431)</name>
    <dbReference type="NCBI Taxonomy" id="512565"/>
    <lineage>
        <taxon>Bacteria</taxon>
        <taxon>Bacillati</taxon>
        <taxon>Actinomycetota</taxon>
        <taxon>Actinomycetes</taxon>
        <taxon>Micromonosporales</taxon>
        <taxon>Micromonosporaceae</taxon>
        <taxon>Actinoplanes</taxon>
    </lineage>
</organism>
<evidence type="ECO:0000256" key="2">
    <source>
        <dbReference type="ARBA" id="ARBA00023239"/>
    </source>
</evidence>
<dbReference type="InterPro" id="IPR013785">
    <property type="entry name" value="Aldolase_TIM"/>
</dbReference>
<keyword evidence="6" id="KW-1185">Reference proteome</keyword>
<evidence type="ECO:0000313" key="6">
    <source>
        <dbReference type="Proteomes" id="UP000007882"/>
    </source>
</evidence>
<sequence>MMLTGVHVPLITPFDPAGAVAHGVLKELASEVVRAGAAGVVALGTTAEAGALDAAERDAVLGVLNAVCLRQDVPLVAGATTADQLRALAGFPAVTAALCLVPPFVRPGEDGVIAHFAALAAVSPVPLVVYHVPQRTGQQLSAAAIRRLAAIDAVIGIKYAPEALDADAVDLLTDPPPGFAVLAGTDTLLAPMLALGAHGAVAASAHLATEEFAALAAAWRDGHARSRATGSPGCRPPCSPSRTPP</sequence>
<dbReference type="Proteomes" id="UP000007882">
    <property type="component" value="Chromosome"/>
</dbReference>
<dbReference type="PANTHER" id="PTHR12128:SF66">
    <property type="entry name" value="4-HYDROXY-2-OXOGLUTARATE ALDOLASE, MITOCHONDRIAL"/>
    <property type="match status" value="1"/>
</dbReference>
<dbReference type="Pfam" id="PF00701">
    <property type="entry name" value="DHDPS"/>
    <property type="match status" value="1"/>
</dbReference>
<dbReference type="GO" id="GO:0044281">
    <property type="term" value="P:small molecule metabolic process"/>
    <property type="evidence" value="ECO:0007669"/>
    <property type="project" value="UniProtKB-ARBA"/>
</dbReference>
<name>I0H8J3_ACTM4</name>
<dbReference type="SMART" id="SM01130">
    <property type="entry name" value="DHDPS"/>
    <property type="match status" value="1"/>
</dbReference>
<dbReference type="Gene3D" id="3.20.20.70">
    <property type="entry name" value="Aldolase class I"/>
    <property type="match status" value="1"/>
</dbReference>
<dbReference type="PANTHER" id="PTHR12128">
    <property type="entry name" value="DIHYDRODIPICOLINATE SYNTHASE"/>
    <property type="match status" value="1"/>
</dbReference>
<evidence type="ECO:0000256" key="4">
    <source>
        <dbReference type="SAM" id="MobiDB-lite"/>
    </source>
</evidence>
<dbReference type="AlphaFoldDB" id="I0H8J3"/>
<dbReference type="InterPro" id="IPR002220">
    <property type="entry name" value="DapA-like"/>
</dbReference>
<dbReference type="SUPFAM" id="SSF51569">
    <property type="entry name" value="Aldolase"/>
    <property type="match status" value="1"/>
</dbReference>